<evidence type="ECO:0000313" key="2">
    <source>
        <dbReference type="Proteomes" id="UP000003688"/>
    </source>
</evidence>
<dbReference type="EMBL" id="ABOX02000018">
    <property type="protein sequence ID" value="EEF60274.1"/>
    <property type="molecule type" value="Genomic_DNA"/>
</dbReference>
<name>B9XIL1_PEDPL</name>
<sequence>MRTMVGGGTDVEAGKAMGIANGEFRDSNGKLNHEWTLISTNMKRIKPRKSSGRWMSPDVGNRRWMTVKMFFGNGFGIQSLEEWFTGAVGG</sequence>
<comment type="caution">
    <text evidence="1">The sequence shown here is derived from an EMBL/GenBank/DDBJ whole genome shotgun (WGS) entry which is preliminary data.</text>
</comment>
<accession>B9XIL1</accession>
<proteinExistence type="predicted"/>
<organism evidence="1 2">
    <name type="scientific">Pedosphaera parvula (strain Ellin514)</name>
    <dbReference type="NCBI Taxonomy" id="320771"/>
    <lineage>
        <taxon>Bacteria</taxon>
        <taxon>Pseudomonadati</taxon>
        <taxon>Verrucomicrobiota</taxon>
        <taxon>Pedosphaerae</taxon>
        <taxon>Pedosphaerales</taxon>
        <taxon>Pedosphaeraceae</taxon>
        <taxon>Pedosphaera</taxon>
    </lineage>
</organism>
<reference evidence="1 2" key="1">
    <citation type="journal article" date="2011" name="J. Bacteriol.">
        <title>Genome sequence of 'Pedosphaera parvula' Ellin514, an aerobic Verrucomicrobial isolate from pasture soil.</title>
        <authorList>
            <person name="Kant R."/>
            <person name="van Passel M.W."/>
            <person name="Sangwan P."/>
            <person name="Palva A."/>
            <person name="Lucas S."/>
            <person name="Copeland A."/>
            <person name="Lapidus A."/>
            <person name="Glavina Del Rio T."/>
            <person name="Dalin E."/>
            <person name="Tice H."/>
            <person name="Bruce D."/>
            <person name="Goodwin L."/>
            <person name="Pitluck S."/>
            <person name="Chertkov O."/>
            <person name="Larimer F.W."/>
            <person name="Land M.L."/>
            <person name="Hauser L."/>
            <person name="Brettin T.S."/>
            <person name="Detter J.C."/>
            <person name="Han S."/>
            <person name="de Vos W.M."/>
            <person name="Janssen P.H."/>
            <person name="Smidt H."/>
        </authorList>
    </citation>
    <scope>NUCLEOTIDE SEQUENCE [LARGE SCALE GENOMIC DNA]</scope>
    <source>
        <strain evidence="1 2">Ellin514</strain>
    </source>
</reference>
<evidence type="ECO:0000313" key="1">
    <source>
        <dbReference type="EMBL" id="EEF60274.1"/>
    </source>
</evidence>
<dbReference type="RefSeq" id="WP_007415654.1">
    <property type="nucleotide sequence ID" value="NZ_ABOX02000018.1"/>
</dbReference>
<gene>
    <name evidence="1" type="ORF">Cflav_PD2970</name>
</gene>
<keyword evidence="2" id="KW-1185">Reference proteome</keyword>
<dbReference type="Proteomes" id="UP000003688">
    <property type="component" value="Unassembled WGS sequence"/>
</dbReference>
<protein>
    <submittedName>
        <fullName evidence="1">Uncharacterized protein</fullName>
    </submittedName>
</protein>
<dbReference type="AlphaFoldDB" id="B9XIL1"/>